<keyword evidence="1" id="KW-0812">Transmembrane</keyword>
<feature type="non-terminal residue" evidence="2">
    <location>
        <position position="74"/>
    </location>
</feature>
<feature type="transmembrane region" description="Helical" evidence="1">
    <location>
        <begin position="20"/>
        <end position="48"/>
    </location>
</feature>
<reference evidence="3" key="1">
    <citation type="submission" date="2019-04" db="EMBL/GenBank/DDBJ databases">
        <title>Friends and foes A comparative genomics studyof 23 Aspergillus species from section Flavi.</title>
        <authorList>
            <consortium name="DOE Joint Genome Institute"/>
            <person name="Kjaerbolling I."/>
            <person name="Vesth T."/>
            <person name="Frisvad J.C."/>
            <person name="Nybo J.L."/>
            <person name="Theobald S."/>
            <person name="Kildgaard S."/>
            <person name="Isbrandt T."/>
            <person name="Kuo A."/>
            <person name="Sato A."/>
            <person name="Lyhne E.K."/>
            <person name="Kogle M.E."/>
            <person name="Wiebenga A."/>
            <person name="Kun R.S."/>
            <person name="Lubbers R.J."/>
            <person name="Makela M.R."/>
            <person name="Barry K."/>
            <person name="Chovatia M."/>
            <person name="Clum A."/>
            <person name="Daum C."/>
            <person name="Haridas S."/>
            <person name="He G."/>
            <person name="LaButti K."/>
            <person name="Lipzen A."/>
            <person name="Mondo S."/>
            <person name="Riley R."/>
            <person name="Salamov A."/>
            <person name="Simmons B.A."/>
            <person name="Magnuson J.K."/>
            <person name="Henrissat B."/>
            <person name="Mortensen U.H."/>
            <person name="Larsen T.O."/>
            <person name="Devries R.P."/>
            <person name="Grigoriev I.V."/>
            <person name="Machida M."/>
            <person name="Baker S.E."/>
            <person name="Andersen M.R."/>
        </authorList>
    </citation>
    <scope>NUCLEOTIDE SEQUENCE [LARGE SCALE GENOMIC DNA]</scope>
    <source>
        <strain evidence="3">CBS 553.77</strain>
    </source>
</reference>
<evidence type="ECO:0000313" key="3">
    <source>
        <dbReference type="Proteomes" id="UP000327118"/>
    </source>
</evidence>
<protein>
    <submittedName>
        <fullName evidence="2">Uncharacterized protein</fullName>
    </submittedName>
</protein>
<dbReference type="AlphaFoldDB" id="A0A5N6ZFV2"/>
<gene>
    <name evidence="2" type="ORF">BDV28DRAFT_127111</name>
</gene>
<sequence>MNLMEFPTDNGLWYRYFSFLFFSFLLLVLLIISWWLTGFSPLIIFFFWRGEEGAQLNKQRILPVSQLSNEVPVP</sequence>
<accession>A0A5N6ZFV2</accession>
<dbReference type="EMBL" id="ML739038">
    <property type="protein sequence ID" value="KAE8356502.1"/>
    <property type="molecule type" value="Genomic_DNA"/>
</dbReference>
<evidence type="ECO:0000313" key="2">
    <source>
        <dbReference type="EMBL" id="KAE8356502.1"/>
    </source>
</evidence>
<proteinExistence type="predicted"/>
<name>A0A5N6ZFV2_9EURO</name>
<keyword evidence="1" id="KW-1133">Transmembrane helix</keyword>
<keyword evidence="3" id="KW-1185">Reference proteome</keyword>
<keyword evidence="1" id="KW-0472">Membrane</keyword>
<evidence type="ECO:0000256" key="1">
    <source>
        <dbReference type="SAM" id="Phobius"/>
    </source>
</evidence>
<organism evidence="2 3">
    <name type="scientific">Aspergillus coremiiformis</name>
    <dbReference type="NCBI Taxonomy" id="138285"/>
    <lineage>
        <taxon>Eukaryota</taxon>
        <taxon>Fungi</taxon>
        <taxon>Dikarya</taxon>
        <taxon>Ascomycota</taxon>
        <taxon>Pezizomycotina</taxon>
        <taxon>Eurotiomycetes</taxon>
        <taxon>Eurotiomycetidae</taxon>
        <taxon>Eurotiales</taxon>
        <taxon>Aspergillaceae</taxon>
        <taxon>Aspergillus</taxon>
        <taxon>Aspergillus subgen. Circumdati</taxon>
    </lineage>
</organism>
<dbReference type="Proteomes" id="UP000327118">
    <property type="component" value="Unassembled WGS sequence"/>
</dbReference>